<feature type="compositionally biased region" description="Basic and acidic residues" evidence="8">
    <location>
        <begin position="464"/>
        <end position="477"/>
    </location>
</feature>
<feature type="region of interest" description="Disordered" evidence="8">
    <location>
        <begin position="464"/>
        <end position="521"/>
    </location>
</feature>
<dbReference type="VEuPathDB" id="FungiDB:P175DRAFT_0447307"/>
<gene>
    <name evidence="11" type="ORF">AOCH_003525</name>
</gene>
<feature type="region of interest" description="Disordered" evidence="8">
    <location>
        <begin position="126"/>
        <end position="145"/>
    </location>
</feature>
<reference evidence="11 12" key="1">
    <citation type="submission" date="2015-02" db="EMBL/GenBank/DDBJ databases">
        <title>Draft Genome Sequences of Two Closely-Related Aflatoxigenic Aspergillus Species Obtained from the Cote d'Ivoire.</title>
        <authorList>
            <person name="Moore G.G."/>
            <person name="Beltz S.B."/>
            <person name="Mack B.M."/>
        </authorList>
    </citation>
    <scope>NUCLEOTIDE SEQUENCE [LARGE SCALE GENOMIC DNA]</scope>
    <source>
        <strain evidence="11 12">SRRC1432</strain>
    </source>
</reference>
<dbReference type="Pfam" id="PF00226">
    <property type="entry name" value="DnaJ"/>
    <property type="match status" value="1"/>
</dbReference>
<feature type="compositionally biased region" description="Basic and acidic residues" evidence="8">
    <location>
        <begin position="126"/>
        <end position="138"/>
    </location>
</feature>
<evidence type="ECO:0000256" key="6">
    <source>
        <dbReference type="ARBA" id="ARBA00073740"/>
    </source>
</evidence>
<dbReference type="GO" id="GO:0051787">
    <property type="term" value="F:misfolded protein binding"/>
    <property type="evidence" value="ECO:0007669"/>
    <property type="project" value="TreeGrafter"/>
</dbReference>
<feature type="region of interest" description="Disordered" evidence="8">
    <location>
        <begin position="424"/>
        <end position="443"/>
    </location>
</feature>
<accession>A0A0F8U3G9</accession>
<evidence type="ECO:0000256" key="9">
    <source>
        <dbReference type="SAM" id="SignalP"/>
    </source>
</evidence>
<dbReference type="InterPro" id="IPR011990">
    <property type="entry name" value="TPR-like_helical_dom_sf"/>
</dbReference>
<dbReference type="GO" id="GO:0034975">
    <property type="term" value="P:protein folding in endoplasmic reticulum"/>
    <property type="evidence" value="ECO:0007669"/>
    <property type="project" value="TreeGrafter"/>
</dbReference>
<feature type="signal peptide" evidence="9">
    <location>
        <begin position="1"/>
        <end position="20"/>
    </location>
</feature>
<comment type="subcellular location">
    <subcellularLocation>
        <location evidence="1">Endoplasmic reticulum lumen</location>
    </subcellularLocation>
</comment>
<dbReference type="EMBL" id="JYKN01003023">
    <property type="protein sequence ID" value="KKK14274.1"/>
    <property type="molecule type" value="Genomic_DNA"/>
</dbReference>
<dbReference type="Pfam" id="PF14559">
    <property type="entry name" value="TPR_19"/>
    <property type="match status" value="1"/>
</dbReference>
<keyword evidence="5" id="KW-0256">Endoplasmic reticulum</keyword>
<dbReference type="InterPro" id="IPR001623">
    <property type="entry name" value="DnaJ_domain"/>
</dbReference>
<dbReference type="GO" id="GO:0005788">
    <property type="term" value="C:endoplasmic reticulum lumen"/>
    <property type="evidence" value="ECO:0007669"/>
    <property type="project" value="UniProtKB-SubCell"/>
</dbReference>
<dbReference type="SMART" id="SM00028">
    <property type="entry name" value="TPR"/>
    <property type="match status" value="4"/>
</dbReference>
<dbReference type="PROSITE" id="PS50293">
    <property type="entry name" value="TPR_REGION"/>
    <property type="match status" value="1"/>
</dbReference>
<evidence type="ECO:0000313" key="12">
    <source>
        <dbReference type="Proteomes" id="UP000034947"/>
    </source>
</evidence>
<evidence type="ECO:0000256" key="7">
    <source>
        <dbReference type="PROSITE-ProRule" id="PRU00339"/>
    </source>
</evidence>
<dbReference type="GO" id="GO:0051087">
    <property type="term" value="F:protein-folding chaperone binding"/>
    <property type="evidence" value="ECO:0007669"/>
    <property type="project" value="TreeGrafter"/>
</dbReference>
<dbReference type="AlphaFoldDB" id="A0A0F8U3G9"/>
<dbReference type="SMART" id="SM00271">
    <property type="entry name" value="DnaJ"/>
    <property type="match status" value="1"/>
</dbReference>
<name>A0A0F8U3G9_9EURO</name>
<feature type="domain" description="J" evidence="10">
    <location>
        <begin position="401"/>
        <end position="470"/>
    </location>
</feature>
<dbReference type="FunFam" id="1.25.40.10:FF:000224">
    <property type="entry name" value="DnaJ and TPR domain protein"/>
    <property type="match status" value="1"/>
</dbReference>
<dbReference type="OrthoDB" id="1726119at2759"/>
<dbReference type="PROSITE" id="PS50076">
    <property type="entry name" value="DNAJ_2"/>
    <property type="match status" value="1"/>
</dbReference>
<keyword evidence="12" id="KW-1185">Reference proteome</keyword>
<evidence type="ECO:0000256" key="3">
    <source>
        <dbReference type="ARBA" id="ARBA00022737"/>
    </source>
</evidence>
<dbReference type="PANTHER" id="PTHR44140:SF2">
    <property type="entry name" value="LD25575P"/>
    <property type="match status" value="1"/>
</dbReference>
<evidence type="ECO:0000256" key="1">
    <source>
        <dbReference type="ARBA" id="ARBA00004319"/>
    </source>
</evidence>
<evidence type="ECO:0000256" key="2">
    <source>
        <dbReference type="ARBA" id="ARBA00022729"/>
    </source>
</evidence>
<feature type="compositionally biased region" description="Basic and acidic residues" evidence="8">
    <location>
        <begin position="428"/>
        <end position="443"/>
    </location>
</feature>
<evidence type="ECO:0000256" key="5">
    <source>
        <dbReference type="ARBA" id="ARBA00022824"/>
    </source>
</evidence>
<keyword evidence="4 7" id="KW-0802">TPR repeat</keyword>
<dbReference type="InterPro" id="IPR019734">
    <property type="entry name" value="TPR_rpt"/>
</dbReference>
<feature type="compositionally biased region" description="Low complexity" evidence="8">
    <location>
        <begin position="495"/>
        <end position="521"/>
    </location>
</feature>
<evidence type="ECO:0000256" key="8">
    <source>
        <dbReference type="SAM" id="MobiDB-lite"/>
    </source>
</evidence>
<evidence type="ECO:0000313" key="11">
    <source>
        <dbReference type="EMBL" id="KKK14274.1"/>
    </source>
</evidence>
<keyword evidence="2 9" id="KW-0732">Signal</keyword>
<keyword evidence="3" id="KW-0677">Repeat</keyword>
<evidence type="ECO:0000256" key="4">
    <source>
        <dbReference type="ARBA" id="ARBA00022803"/>
    </source>
</evidence>
<dbReference type="SUPFAM" id="SSF48452">
    <property type="entry name" value="TPR-like"/>
    <property type="match status" value="3"/>
</dbReference>
<evidence type="ECO:0000259" key="10">
    <source>
        <dbReference type="PROSITE" id="PS50076"/>
    </source>
</evidence>
<protein>
    <recommendedName>
        <fullName evidence="6">Tetratricopeptide repeat and J domain-containing co-chaperone DNJ1</fullName>
    </recommendedName>
</protein>
<dbReference type="Proteomes" id="UP000034947">
    <property type="component" value="Unassembled WGS sequence"/>
</dbReference>
<proteinExistence type="predicted"/>
<dbReference type="FunFam" id="1.10.287.110:FF:000083">
    <property type="entry name" value="DnaJ and TPR domain protein"/>
    <property type="match status" value="1"/>
</dbReference>
<comment type="caution">
    <text evidence="11">The sequence shown here is derived from an EMBL/GenBank/DDBJ whole genome shotgun (WGS) entry which is preliminary data.</text>
</comment>
<sequence>MLIPLGAITILLACMPGSYGLESPIAPDTPLSSLIASAKTHLSGGSPRDALIYLDAAISRDPTNYLTVFQRGAAYLSLGKRSQALDDFDRVLELKPDFESALLQRARLRANSADWSGALNDLEKAGKKSSPEYKELHEASGAASRAQDAEKHSAWDACVSEASTAITKASASLHLRQTRAHCRFEKGEIEEGISDLVHSLYISPGLIEPHLQISSMLFYALADRERGVAQIRKCLHSDPDSKPCNRLYRQEKQLAKKLQKLDDAIAARKFNNAINILVGTEGEAGLIDSVKEDTEQAKEAGHIHSSAPKRLHASLIEQACEAYSQVHMSKRAAIYCSDALDMNPHSLPALLFKGQVALNEDRFDEAIHLLNTAKEHHPGSKEVQSLLQKAAVLQKRSKQKDYYKVLGVSRDADERTIKRAYRQLTKQHHPDKAKSQGVTKEDAEKKMAAINEAYEVLSDPEVRARYDNGHDPNDPDSQRQNPFQGSPFGSGGGQQFFFQQGGPQFKFSSGQGFNFPGGFPF</sequence>
<dbReference type="PANTHER" id="PTHR44140">
    <property type="entry name" value="LD25575P"/>
    <property type="match status" value="1"/>
</dbReference>
<dbReference type="InterPro" id="IPR036869">
    <property type="entry name" value="J_dom_sf"/>
</dbReference>
<dbReference type="Gene3D" id="1.10.287.110">
    <property type="entry name" value="DnaJ domain"/>
    <property type="match status" value="1"/>
</dbReference>
<dbReference type="CDD" id="cd06257">
    <property type="entry name" value="DnaJ"/>
    <property type="match status" value="1"/>
</dbReference>
<dbReference type="PROSITE" id="PS50005">
    <property type="entry name" value="TPR"/>
    <property type="match status" value="1"/>
</dbReference>
<dbReference type="InterPro" id="IPR051727">
    <property type="entry name" value="DnaJ_C3_Co-chaperones"/>
</dbReference>
<dbReference type="Pfam" id="PF13181">
    <property type="entry name" value="TPR_8"/>
    <property type="match status" value="1"/>
</dbReference>
<dbReference type="PRINTS" id="PR00625">
    <property type="entry name" value="JDOMAIN"/>
</dbReference>
<dbReference type="Gene3D" id="1.25.40.10">
    <property type="entry name" value="Tetratricopeptide repeat domain"/>
    <property type="match status" value="1"/>
</dbReference>
<feature type="repeat" description="TPR" evidence="7">
    <location>
        <begin position="65"/>
        <end position="98"/>
    </location>
</feature>
<feature type="chain" id="PRO_5002528842" description="Tetratricopeptide repeat and J domain-containing co-chaperone DNJ1" evidence="9">
    <location>
        <begin position="21"/>
        <end position="521"/>
    </location>
</feature>
<dbReference type="SUPFAM" id="SSF46565">
    <property type="entry name" value="Chaperone J-domain"/>
    <property type="match status" value="1"/>
</dbReference>
<organism evidence="11 12">
    <name type="scientific">Aspergillus ochraceoroseus</name>
    <dbReference type="NCBI Taxonomy" id="138278"/>
    <lineage>
        <taxon>Eukaryota</taxon>
        <taxon>Fungi</taxon>
        <taxon>Dikarya</taxon>
        <taxon>Ascomycota</taxon>
        <taxon>Pezizomycotina</taxon>
        <taxon>Eurotiomycetes</taxon>
        <taxon>Eurotiomycetidae</taxon>
        <taxon>Eurotiales</taxon>
        <taxon>Aspergillaceae</taxon>
        <taxon>Aspergillus</taxon>
        <taxon>Aspergillus subgen. Nidulantes</taxon>
    </lineage>
</organism>